<comment type="caution">
    <text evidence="1">The sequence shown here is derived from an EMBL/GenBank/DDBJ whole genome shotgun (WGS) entry which is preliminary data.</text>
</comment>
<accession>A0A4C1VPE4</accession>
<gene>
    <name evidence="1" type="ORF">EVAR_25262_1</name>
</gene>
<sequence length="97" mass="11191">MTRGYIVCDEKDCDKHTHAYSNTENSPVHSQERSAAMRQSIRVQRTALREAMAQPLSLAEDGQEKRLLLEYNSQYSLDDCARYLFDAILMCLPLLHK</sequence>
<reference evidence="1 2" key="1">
    <citation type="journal article" date="2019" name="Commun. Biol.">
        <title>The bagworm genome reveals a unique fibroin gene that provides high tensile strength.</title>
        <authorList>
            <person name="Kono N."/>
            <person name="Nakamura H."/>
            <person name="Ohtoshi R."/>
            <person name="Tomita M."/>
            <person name="Numata K."/>
            <person name="Arakawa K."/>
        </authorList>
    </citation>
    <scope>NUCLEOTIDE SEQUENCE [LARGE SCALE GENOMIC DNA]</scope>
</reference>
<evidence type="ECO:0000313" key="2">
    <source>
        <dbReference type="Proteomes" id="UP000299102"/>
    </source>
</evidence>
<dbReference type="Proteomes" id="UP000299102">
    <property type="component" value="Unassembled WGS sequence"/>
</dbReference>
<protein>
    <submittedName>
        <fullName evidence="1">Uncharacterized protein</fullName>
    </submittedName>
</protein>
<proteinExistence type="predicted"/>
<keyword evidence="2" id="KW-1185">Reference proteome</keyword>
<name>A0A4C1VPE4_EUMVA</name>
<dbReference type="AlphaFoldDB" id="A0A4C1VPE4"/>
<evidence type="ECO:0000313" key="1">
    <source>
        <dbReference type="EMBL" id="GBP40410.1"/>
    </source>
</evidence>
<dbReference type="EMBL" id="BGZK01000381">
    <property type="protein sequence ID" value="GBP40410.1"/>
    <property type="molecule type" value="Genomic_DNA"/>
</dbReference>
<organism evidence="1 2">
    <name type="scientific">Eumeta variegata</name>
    <name type="common">Bagworm moth</name>
    <name type="synonym">Eumeta japonica</name>
    <dbReference type="NCBI Taxonomy" id="151549"/>
    <lineage>
        <taxon>Eukaryota</taxon>
        <taxon>Metazoa</taxon>
        <taxon>Ecdysozoa</taxon>
        <taxon>Arthropoda</taxon>
        <taxon>Hexapoda</taxon>
        <taxon>Insecta</taxon>
        <taxon>Pterygota</taxon>
        <taxon>Neoptera</taxon>
        <taxon>Endopterygota</taxon>
        <taxon>Lepidoptera</taxon>
        <taxon>Glossata</taxon>
        <taxon>Ditrysia</taxon>
        <taxon>Tineoidea</taxon>
        <taxon>Psychidae</taxon>
        <taxon>Oiketicinae</taxon>
        <taxon>Eumeta</taxon>
    </lineage>
</organism>